<dbReference type="PANTHER" id="PTHR42987:SF8">
    <property type="entry name" value="PROTEINASE"/>
    <property type="match status" value="1"/>
</dbReference>
<dbReference type="PANTHER" id="PTHR42987">
    <property type="entry name" value="PEPTIDASE S49"/>
    <property type="match status" value="1"/>
</dbReference>
<sequence length="238" mass="25581">MSLASVAPALDRAFGLKRAAAVFLVINSPGGSPVQSSLIAGHIRRLAEEKKLPVVACVEDAAASGGYWIACAADEIVADPASILGSIGVIAAGFGFEGAMQRLGIERRMHTAGREKSFLDPFGPERPEDIARLETLLQELHEEFRGWVRTRRGERLKAPAEELFTGRFWPGRRAVELGLADRLGDAAGEAKRRFGSKARLVPIGGRRPSLLRRLLPGLSAEALIAAAEERAAWARLGL</sequence>
<keyword evidence="4" id="KW-0720">Serine protease</keyword>
<dbReference type="Proteomes" id="UP000198925">
    <property type="component" value="Unassembled WGS sequence"/>
</dbReference>
<accession>A0A1G6RI82</accession>
<feature type="domain" description="Peptidase S49" evidence="5">
    <location>
        <begin position="48"/>
        <end position="185"/>
    </location>
</feature>
<dbReference type="Pfam" id="PF01343">
    <property type="entry name" value="Peptidase_S49"/>
    <property type="match status" value="1"/>
</dbReference>
<dbReference type="STRING" id="938405.SAMN02927895_05073"/>
<keyword evidence="7" id="KW-1185">Reference proteome</keyword>
<name>A0A1G6RI82_9PROT</name>
<dbReference type="Gene3D" id="3.90.226.10">
    <property type="entry name" value="2-enoyl-CoA Hydratase, Chain A, domain 1"/>
    <property type="match status" value="1"/>
</dbReference>
<keyword evidence="3" id="KW-0378">Hydrolase</keyword>
<dbReference type="GO" id="GO:0008236">
    <property type="term" value="F:serine-type peptidase activity"/>
    <property type="evidence" value="ECO:0007669"/>
    <property type="project" value="UniProtKB-KW"/>
</dbReference>
<evidence type="ECO:0000313" key="6">
    <source>
        <dbReference type="EMBL" id="SDD04161.1"/>
    </source>
</evidence>
<evidence type="ECO:0000259" key="5">
    <source>
        <dbReference type="Pfam" id="PF01343"/>
    </source>
</evidence>
<evidence type="ECO:0000256" key="4">
    <source>
        <dbReference type="ARBA" id="ARBA00022825"/>
    </source>
</evidence>
<gene>
    <name evidence="6" type="ORF">SAMN04487779_100418</name>
</gene>
<evidence type="ECO:0000256" key="2">
    <source>
        <dbReference type="ARBA" id="ARBA00022670"/>
    </source>
</evidence>
<keyword evidence="2" id="KW-0645">Protease</keyword>
<dbReference type="GO" id="GO:0006508">
    <property type="term" value="P:proteolysis"/>
    <property type="evidence" value="ECO:0007669"/>
    <property type="project" value="UniProtKB-KW"/>
</dbReference>
<protein>
    <submittedName>
        <fullName evidence="6">Signal peptide peptidase SppA</fullName>
    </submittedName>
</protein>
<organism evidence="6 7">
    <name type="scientific">Belnapia rosea</name>
    <dbReference type="NCBI Taxonomy" id="938405"/>
    <lineage>
        <taxon>Bacteria</taxon>
        <taxon>Pseudomonadati</taxon>
        <taxon>Pseudomonadota</taxon>
        <taxon>Alphaproteobacteria</taxon>
        <taxon>Acetobacterales</taxon>
        <taxon>Roseomonadaceae</taxon>
        <taxon>Belnapia</taxon>
    </lineage>
</organism>
<dbReference type="InterPro" id="IPR002142">
    <property type="entry name" value="Peptidase_S49"/>
</dbReference>
<dbReference type="SUPFAM" id="SSF52096">
    <property type="entry name" value="ClpP/crotonase"/>
    <property type="match status" value="1"/>
</dbReference>
<reference evidence="6 7" key="1">
    <citation type="submission" date="2016-10" db="EMBL/GenBank/DDBJ databases">
        <authorList>
            <person name="de Groot N.N."/>
        </authorList>
    </citation>
    <scope>NUCLEOTIDE SEQUENCE [LARGE SCALE GENOMIC DNA]</scope>
    <source>
        <strain evidence="6 7">CPCC 100156</strain>
    </source>
</reference>
<proteinExistence type="inferred from homology"/>
<evidence type="ECO:0000256" key="3">
    <source>
        <dbReference type="ARBA" id="ARBA00022801"/>
    </source>
</evidence>
<evidence type="ECO:0000256" key="1">
    <source>
        <dbReference type="ARBA" id="ARBA00008683"/>
    </source>
</evidence>
<evidence type="ECO:0000313" key="7">
    <source>
        <dbReference type="Proteomes" id="UP000198925"/>
    </source>
</evidence>
<dbReference type="CDD" id="cd07023">
    <property type="entry name" value="S49_Sppa_N_C"/>
    <property type="match status" value="1"/>
</dbReference>
<dbReference type="EMBL" id="FMZX01000004">
    <property type="protein sequence ID" value="SDD04161.1"/>
    <property type="molecule type" value="Genomic_DNA"/>
</dbReference>
<dbReference type="InterPro" id="IPR029045">
    <property type="entry name" value="ClpP/crotonase-like_dom_sf"/>
</dbReference>
<dbReference type="InterPro" id="IPR047272">
    <property type="entry name" value="S49_SppA_C"/>
</dbReference>
<dbReference type="Gene3D" id="6.20.330.10">
    <property type="match status" value="1"/>
</dbReference>
<comment type="similarity">
    <text evidence="1">Belongs to the peptidase S49 family.</text>
</comment>
<dbReference type="AlphaFoldDB" id="A0A1G6RI82"/>